<feature type="non-terminal residue" evidence="2">
    <location>
        <position position="72"/>
    </location>
</feature>
<dbReference type="GO" id="GO:0016740">
    <property type="term" value="F:transferase activity"/>
    <property type="evidence" value="ECO:0007669"/>
    <property type="project" value="UniProtKB-KW"/>
</dbReference>
<dbReference type="AlphaFoldDB" id="A0A317STC7"/>
<sequence>SPFLHSGVKPFRSFLMRKIAKSPIDPSKLVRKYIPNVTAKPFQPTKKHFEDVCRPTDGPCISQVLADWEKYE</sequence>
<gene>
    <name evidence="2" type="ORF">C7212DRAFT_15156</name>
</gene>
<organism evidence="2 3">
    <name type="scientific">Tuber magnatum</name>
    <name type="common">white Piedmont truffle</name>
    <dbReference type="NCBI Taxonomy" id="42249"/>
    <lineage>
        <taxon>Eukaryota</taxon>
        <taxon>Fungi</taxon>
        <taxon>Dikarya</taxon>
        <taxon>Ascomycota</taxon>
        <taxon>Pezizomycotina</taxon>
        <taxon>Pezizomycetes</taxon>
        <taxon>Pezizales</taxon>
        <taxon>Tuberaceae</taxon>
        <taxon>Tuber</taxon>
    </lineage>
</organism>
<feature type="non-terminal residue" evidence="2">
    <location>
        <position position="1"/>
    </location>
</feature>
<evidence type="ECO:0000256" key="1">
    <source>
        <dbReference type="ARBA" id="ARBA00022679"/>
    </source>
</evidence>
<reference evidence="2 3" key="1">
    <citation type="submission" date="2018-03" db="EMBL/GenBank/DDBJ databases">
        <title>Genomes of Pezizomycetes fungi and the evolution of truffles.</title>
        <authorList>
            <person name="Murat C."/>
            <person name="Payen T."/>
            <person name="Noel B."/>
            <person name="Kuo A."/>
            <person name="Martin F.M."/>
        </authorList>
    </citation>
    <scope>NUCLEOTIDE SEQUENCE [LARGE SCALE GENOMIC DNA]</scope>
    <source>
        <strain evidence="2">091103-1</strain>
    </source>
</reference>
<dbReference type="InterPro" id="IPR050830">
    <property type="entry name" value="Fungal_FAS"/>
</dbReference>
<dbReference type="STRING" id="42249.A0A317STC7"/>
<comment type="caution">
    <text evidence="2">The sequence shown here is derived from an EMBL/GenBank/DDBJ whole genome shotgun (WGS) entry which is preliminary data.</text>
</comment>
<dbReference type="Gene3D" id="6.10.140.1400">
    <property type="match status" value="1"/>
</dbReference>
<dbReference type="PANTHER" id="PTHR10982:SF21">
    <property type="entry name" value="FATTY ACID SYNTHASE SUBUNIT BETA"/>
    <property type="match status" value="1"/>
</dbReference>
<name>A0A317STC7_9PEZI</name>
<protein>
    <submittedName>
        <fullName evidence="2">Uncharacterized protein</fullName>
    </submittedName>
</protein>
<accession>A0A317STC7</accession>
<dbReference type="PANTHER" id="PTHR10982">
    <property type="entry name" value="MALONYL COA-ACYL CARRIER PROTEIN TRANSACYLASE"/>
    <property type="match status" value="1"/>
</dbReference>
<dbReference type="EMBL" id="PYWC01000021">
    <property type="protein sequence ID" value="PWW77614.1"/>
    <property type="molecule type" value="Genomic_DNA"/>
</dbReference>
<evidence type="ECO:0000313" key="2">
    <source>
        <dbReference type="EMBL" id="PWW77614.1"/>
    </source>
</evidence>
<proteinExistence type="predicted"/>
<keyword evidence="1" id="KW-0808">Transferase</keyword>
<keyword evidence="3" id="KW-1185">Reference proteome</keyword>
<evidence type="ECO:0000313" key="3">
    <source>
        <dbReference type="Proteomes" id="UP000246991"/>
    </source>
</evidence>
<dbReference type="OrthoDB" id="5340391at2759"/>
<dbReference type="Proteomes" id="UP000246991">
    <property type="component" value="Unassembled WGS sequence"/>
</dbReference>